<dbReference type="Pfam" id="PF00512">
    <property type="entry name" value="HisKA"/>
    <property type="match status" value="1"/>
</dbReference>
<feature type="compositionally biased region" description="Low complexity" evidence="3">
    <location>
        <begin position="648"/>
        <end position="658"/>
    </location>
</feature>
<dbReference type="PRINTS" id="PR00344">
    <property type="entry name" value="BCTRLSENSOR"/>
</dbReference>
<dbReference type="PROSITE" id="PS50110">
    <property type="entry name" value="RESPONSE_REGULATORY"/>
    <property type="match status" value="1"/>
</dbReference>
<dbReference type="Gene3D" id="3.30.450.20">
    <property type="entry name" value="PAS domain"/>
    <property type="match status" value="1"/>
</dbReference>
<dbReference type="InterPro" id="IPR003661">
    <property type="entry name" value="HisK_dim/P_dom"/>
</dbReference>
<keyword evidence="1 2" id="KW-0597">Phosphoprotein</keyword>
<evidence type="ECO:0000259" key="5">
    <source>
        <dbReference type="PROSITE" id="PS50110"/>
    </source>
</evidence>
<gene>
    <name evidence="6" type="ORF">R9X50_00263000</name>
</gene>
<evidence type="ECO:0000313" key="6">
    <source>
        <dbReference type="EMBL" id="WPG99811.1"/>
    </source>
</evidence>
<dbReference type="InterPro" id="IPR000014">
    <property type="entry name" value="PAS"/>
</dbReference>
<evidence type="ECO:0000256" key="3">
    <source>
        <dbReference type="SAM" id="MobiDB-lite"/>
    </source>
</evidence>
<dbReference type="SUPFAM" id="SSF55874">
    <property type="entry name" value="ATPase domain of HSP90 chaperone/DNA topoisomerase II/histidine kinase"/>
    <property type="match status" value="1"/>
</dbReference>
<dbReference type="CDD" id="cd00130">
    <property type="entry name" value="PAS"/>
    <property type="match status" value="1"/>
</dbReference>
<dbReference type="InterPro" id="IPR005467">
    <property type="entry name" value="His_kinase_dom"/>
</dbReference>
<dbReference type="SMART" id="SM00388">
    <property type="entry name" value="HisKA"/>
    <property type="match status" value="1"/>
</dbReference>
<feature type="domain" description="Histidine kinase" evidence="4">
    <location>
        <begin position="351"/>
        <end position="616"/>
    </location>
</feature>
<feature type="modified residue" description="4-aspartylphosphate" evidence="2">
    <location>
        <position position="802"/>
    </location>
</feature>
<dbReference type="InterPro" id="IPR001789">
    <property type="entry name" value="Sig_transdc_resp-reg_receiver"/>
</dbReference>
<dbReference type="SUPFAM" id="SSF52172">
    <property type="entry name" value="CheY-like"/>
    <property type="match status" value="1"/>
</dbReference>
<feature type="region of interest" description="Disordered" evidence="3">
    <location>
        <begin position="647"/>
        <end position="682"/>
    </location>
</feature>
<evidence type="ECO:0000259" key="4">
    <source>
        <dbReference type="PROSITE" id="PS50109"/>
    </source>
</evidence>
<dbReference type="SUPFAM" id="SSF55785">
    <property type="entry name" value="PYP-like sensor domain (PAS domain)"/>
    <property type="match status" value="1"/>
</dbReference>
<name>A0AAQ3M2I1_9PEZI</name>
<dbReference type="CDD" id="cd00082">
    <property type="entry name" value="HisKA"/>
    <property type="match status" value="1"/>
</dbReference>
<dbReference type="InterPro" id="IPR036097">
    <property type="entry name" value="HisK_dim/P_sf"/>
</dbReference>
<dbReference type="InterPro" id="IPR003594">
    <property type="entry name" value="HATPase_dom"/>
</dbReference>
<dbReference type="SUPFAM" id="SSF47384">
    <property type="entry name" value="Homodimeric domain of signal transducing histidine kinase"/>
    <property type="match status" value="1"/>
</dbReference>
<dbReference type="EMBL" id="CP138582">
    <property type="protein sequence ID" value="WPG99811.1"/>
    <property type="molecule type" value="Genomic_DNA"/>
</dbReference>
<evidence type="ECO:0000256" key="2">
    <source>
        <dbReference type="PROSITE-ProRule" id="PRU00169"/>
    </source>
</evidence>
<dbReference type="Gene3D" id="3.40.50.2300">
    <property type="match status" value="1"/>
</dbReference>
<sequence>MKDSSSSAWPARNSELKSFTNPLPGSADDWNSCSLGPADQWPTSLQAYCVTLASFVYPAAIFWGEEFILLHNNAWERAGGISEQCKPQRGSLTADAWKALQAALSGGVQRLMTSTEILRSKSNPHADGGEYTVLISPLFATDTQAHGVMAQLIPPQTHGPKTMRREKPRLQGIAFDKAGLGDRADTDRTEAEWDEAVDGIPLDEHPFFHRFAEMLPSGLAILDHKANAVFVNQNFYQLTTHKHKDRSFTAWPDSIHDDDRARVLNAYNEAFKNQRQLRTEFRAVGDQLKWRLLLLTPLGNENLQHVSLREYGGFVCCIVDITSEKSAENRQRENAREARERKEQQERFIDMISHEIRNPLSAVMHCVEDIEDAIREKKSVDFDAIHEAIETINICISHQQHIVDDVLAFSKLDSAMLTLVPRPCQPSRQLNESLKMFQPEFRKQKVDFGYCIDTSYEKNGVDWVMADFARIGQVLVNLVSNAIKFTSRVEGKRNVDVIVGVSHERPASFPPNVVFFDSDERAYRMDATNTKEWETGDTTYILVAVKDTGIGISEEGQRKLFQRFRQATPKTEESYGGSGLGLLISRKICHLHGGEIGVSSKEGSGTTFGFFFKVRMTTKPEDRESKKLAEAKESAKFQQKIEQLGNVSPSMMDSSDMPDSVEKPRVMSSDDITPNEDGIRDERYQETIAIANDVKKEKADDKQIMNRNLSSDAVDHAQETNKQSESRPNKKEQAESDSPDVKKESKIHVLLVEDNLINQRIVARKLQAKGFAVTTANNGREAVDVFTASRQPSDAFKIILMDQEMPVMDGNAAARVIRNIEATETKKAPRRIPILGVSANVRPEQQDEMLAAGMDDVIAKPYKIDEMMEKITMLMSNGS</sequence>
<dbReference type="GO" id="GO:0000155">
    <property type="term" value="F:phosphorelay sensor kinase activity"/>
    <property type="evidence" value="ECO:0007669"/>
    <property type="project" value="InterPro"/>
</dbReference>
<dbReference type="InterPro" id="IPR036890">
    <property type="entry name" value="HATPase_C_sf"/>
</dbReference>
<dbReference type="Gene3D" id="3.30.565.10">
    <property type="entry name" value="Histidine kinase-like ATPase, C-terminal domain"/>
    <property type="match status" value="1"/>
</dbReference>
<dbReference type="SMART" id="SM00448">
    <property type="entry name" value="REC"/>
    <property type="match status" value="1"/>
</dbReference>
<dbReference type="CDD" id="cd17546">
    <property type="entry name" value="REC_hyHK_CKI1_RcsC-like"/>
    <property type="match status" value="1"/>
</dbReference>
<keyword evidence="7" id="KW-1185">Reference proteome</keyword>
<dbReference type="Pfam" id="PF00072">
    <property type="entry name" value="Response_reg"/>
    <property type="match status" value="1"/>
</dbReference>
<dbReference type="PANTHER" id="PTHR43719:SF60">
    <property type="entry name" value="HISTIDINE KINASE G2"/>
    <property type="match status" value="1"/>
</dbReference>
<dbReference type="InterPro" id="IPR050956">
    <property type="entry name" value="2C_system_His_kinase"/>
</dbReference>
<dbReference type="InterPro" id="IPR004358">
    <property type="entry name" value="Sig_transdc_His_kin-like_C"/>
</dbReference>
<protein>
    <submittedName>
        <fullName evidence="6">Uncharacterized protein</fullName>
    </submittedName>
</protein>
<dbReference type="PANTHER" id="PTHR43719">
    <property type="entry name" value="TWO-COMPONENT HISTIDINE KINASE"/>
    <property type="match status" value="1"/>
</dbReference>
<reference evidence="6 7" key="1">
    <citation type="submission" date="2023-11" db="EMBL/GenBank/DDBJ databases">
        <title>An acidophilic fungus is an integral part of prey digestion in a carnivorous sundew plant.</title>
        <authorList>
            <person name="Tsai I.J."/>
        </authorList>
    </citation>
    <scope>NUCLEOTIDE SEQUENCE [LARGE SCALE GENOMIC DNA]</scope>
    <source>
        <strain evidence="6">169a</strain>
    </source>
</reference>
<dbReference type="Gene3D" id="1.10.287.130">
    <property type="match status" value="1"/>
</dbReference>
<dbReference type="CDD" id="cd16922">
    <property type="entry name" value="HATPase_EvgS-ArcB-TorS-like"/>
    <property type="match status" value="1"/>
</dbReference>
<dbReference type="InterPro" id="IPR035965">
    <property type="entry name" value="PAS-like_dom_sf"/>
</dbReference>
<dbReference type="AlphaFoldDB" id="A0AAQ3M2I1"/>
<feature type="region of interest" description="Disordered" evidence="3">
    <location>
        <begin position="707"/>
        <end position="743"/>
    </location>
</feature>
<feature type="domain" description="Response regulatory" evidence="5">
    <location>
        <begin position="748"/>
        <end position="875"/>
    </location>
</feature>
<accession>A0AAQ3M2I1</accession>
<evidence type="ECO:0000313" key="7">
    <source>
        <dbReference type="Proteomes" id="UP001303373"/>
    </source>
</evidence>
<dbReference type="InterPro" id="IPR011006">
    <property type="entry name" value="CheY-like_superfamily"/>
</dbReference>
<feature type="compositionally biased region" description="Basic and acidic residues" evidence="3">
    <location>
        <begin position="713"/>
        <end position="743"/>
    </location>
</feature>
<dbReference type="Proteomes" id="UP001303373">
    <property type="component" value="Chromosome 3"/>
</dbReference>
<dbReference type="SMART" id="SM00387">
    <property type="entry name" value="HATPase_c"/>
    <property type="match status" value="1"/>
</dbReference>
<proteinExistence type="predicted"/>
<dbReference type="PROSITE" id="PS50109">
    <property type="entry name" value="HIS_KIN"/>
    <property type="match status" value="1"/>
</dbReference>
<dbReference type="Pfam" id="PF02518">
    <property type="entry name" value="HATPase_c"/>
    <property type="match status" value="1"/>
</dbReference>
<organism evidence="6 7">
    <name type="scientific">Acrodontium crateriforme</name>
    <dbReference type="NCBI Taxonomy" id="150365"/>
    <lineage>
        <taxon>Eukaryota</taxon>
        <taxon>Fungi</taxon>
        <taxon>Dikarya</taxon>
        <taxon>Ascomycota</taxon>
        <taxon>Pezizomycotina</taxon>
        <taxon>Dothideomycetes</taxon>
        <taxon>Dothideomycetidae</taxon>
        <taxon>Mycosphaerellales</taxon>
        <taxon>Teratosphaeriaceae</taxon>
        <taxon>Acrodontium</taxon>
    </lineage>
</organism>
<evidence type="ECO:0000256" key="1">
    <source>
        <dbReference type="ARBA" id="ARBA00022553"/>
    </source>
</evidence>